<keyword evidence="3" id="KW-1185">Reference proteome</keyword>
<name>A0A024GLX8_9STRA</name>
<dbReference type="InParanoid" id="A0A024GLX8"/>
<protein>
    <recommendedName>
        <fullName evidence="4">PH domain-containing protein</fullName>
    </recommendedName>
</protein>
<reference evidence="2 3" key="1">
    <citation type="submission" date="2012-05" db="EMBL/GenBank/DDBJ databases">
        <title>Recombination and specialization in a pathogen metapopulation.</title>
        <authorList>
            <person name="Gardiner A."/>
            <person name="Kemen E."/>
            <person name="Schultz-Larsen T."/>
            <person name="MacLean D."/>
            <person name="Van Oosterhout C."/>
            <person name="Jones J.D.G."/>
        </authorList>
    </citation>
    <scope>NUCLEOTIDE SEQUENCE [LARGE SCALE GENOMIC DNA]</scope>
    <source>
        <strain evidence="2 3">Ac Nc2</strain>
    </source>
</reference>
<feature type="region of interest" description="Disordered" evidence="1">
    <location>
        <begin position="28"/>
        <end position="76"/>
    </location>
</feature>
<evidence type="ECO:0000256" key="1">
    <source>
        <dbReference type="SAM" id="MobiDB-lite"/>
    </source>
</evidence>
<dbReference type="OrthoDB" id="161314at2759"/>
<organism evidence="2 3">
    <name type="scientific">Albugo candida</name>
    <dbReference type="NCBI Taxonomy" id="65357"/>
    <lineage>
        <taxon>Eukaryota</taxon>
        <taxon>Sar</taxon>
        <taxon>Stramenopiles</taxon>
        <taxon>Oomycota</taxon>
        <taxon>Peronosporomycetes</taxon>
        <taxon>Albuginales</taxon>
        <taxon>Albuginaceae</taxon>
        <taxon>Albugo</taxon>
    </lineage>
</organism>
<feature type="compositionally biased region" description="Polar residues" evidence="1">
    <location>
        <begin position="65"/>
        <end position="74"/>
    </location>
</feature>
<accession>A0A024GLX8</accession>
<comment type="caution">
    <text evidence="2">The sequence shown here is derived from an EMBL/GenBank/DDBJ whole genome shotgun (WGS) entry which is preliminary data.</text>
</comment>
<proteinExistence type="predicted"/>
<dbReference type="EMBL" id="CAIX01000173">
    <property type="protein sequence ID" value="CCI47515.1"/>
    <property type="molecule type" value="Genomic_DNA"/>
</dbReference>
<dbReference type="AlphaFoldDB" id="A0A024GLX8"/>
<feature type="compositionally biased region" description="Polar residues" evidence="1">
    <location>
        <begin position="32"/>
        <end position="50"/>
    </location>
</feature>
<dbReference type="Proteomes" id="UP000053237">
    <property type="component" value="Unassembled WGS sequence"/>
</dbReference>
<sequence>MQCENTEDRFWQTRSRISAVTNTLLHSKPPNFANSRTSVATTAQISSGSRESAHHAAQETENTRKFVTSPTSSEDTGEGPFLETWVFWKRDLLKSESWVKVFATLNNRLLTIVEQPSCGVEPLLELKVARVEATTIGGLFVFDPAGRIFEFFLFNSNDHFFEWYEALAITAEHTAGNHGTTTNLASDDIDAAEFENCMACWPFQKFRRKCLERIEAKITV</sequence>
<feature type="compositionally biased region" description="Basic and acidic residues" evidence="1">
    <location>
        <begin position="51"/>
        <end position="64"/>
    </location>
</feature>
<gene>
    <name evidence="2" type="ORF">BN9_085220</name>
</gene>
<evidence type="ECO:0000313" key="3">
    <source>
        <dbReference type="Proteomes" id="UP000053237"/>
    </source>
</evidence>
<evidence type="ECO:0008006" key="4">
    <source>
        <dbReference type="Google" id="ProtNLM"/>
    </source>
</evidence>
<evidence type="ECO:0000313" key="2">
    <source>
        <dbReference type="EMBL" id="CCI47515.1"/>
    </source>
</evidence>